<evidence type="ECO:0000256" key="1">
    <source>
        <dbReference type="SAM" id="MobiDB-lite"/>
    </source>
</evidence>
<keyword evidence="3" id="KW-1185">Reference proteome</keyword>
<reference evidence="2" key="1">
    <citation type="submission" date="2021-06" db="EMBL/GenBank/DDBJ databases">
        <authorList>
            <person name="Kallberg Y."/>
            <person name="Tangrot J."/>
            <person name="Rosling A."/>
        </authorList>
    </citation>
    <scope>NUCLEOTIDE SEQUENCE</scope>
    <source>
        <strain evidence="2">BR232B</strain>
    </source>
</reference>
<evidence type="ECO:0000313" key="3">
    <source>
        <dbReference type="Proteomes" id="UP000789739"/>
    </source>
</evidence>
<name>A0A9N9H5L1_9GLOM</name>
<evidence type="ECO:0000313" key="2">
    <source>
        <dbReference type="EMBL" id="CAG8655168.1"/>
    </source>
</evidence>
<sequence length="342" mass="38984">DKEVDEFLGSKYKEKVSNEIRERNREKKLRDQETYNTSLAMSILPIPPVPLVSTDSSREAKTVSSGNDQRKVLSKSSELIQIGPDDRVFNDGKDISMTVPKLTSLVLPKFQRPSFQSVHQIWLACLKKQSRQVRKKFYVGINYSLEIESKFSLLWMKSEKNKIGLPPITQPKKTTLVIPYDTCASYINTVLKEHPYLSLRHSDEFNDCYEFNDSGVCPGCEKEHSKGYVFGIVGQCRNGSYYVKCRNLLHEKEISKVGTAKMSISSTSQVLDSSDLKTQTSIPPTSQPKKALPEKQNNLTPMTMLFSAIKHWNNILIYIMNSAVKMLIIMELLPRHYVLYAS</sequence>
<feature type="region of interest" description="Disordered" evidence="1">
    <location>
        <begin position="271"/>
        <end position="294"/>
    </location>
</feature>
<protein>
    <submittedName>
        <fullName evidence="2">4942_t:CDS:1</fullName>
    </submittedName>
</protein>
<comment type="caution">
    <text evidence="2">The sequence shown here is derived from an EMBL/GenBank/DDBJ whole genome shotgun (WGS) entry which is preliminary data.</text>
</comment>
<dbReference type="EMBL" id="CAJVPI010003172">
    <property type="protein sequence ID" value="CAG8655168.1"/>
    <property type="molecule type" value="Genomic_DNA"/>
</dbReference>
<proteinExistence type="predicted"/>
<feature type="compositionally biased region" description="Polar residues" evidence="1">
    <location>
        <begin position="271"/>
        <end position="288"/>
    </location>
</feature>
<accession>A0A9N9H5L1</accession>
<gene>
    <name evidence="2" type="ORF">PBRASI_LOCUS10473</name>
</gene>
<organism evidence="2 3">
    <name type="scientific">Paraglomus brasilianum</name>
    <dbReference type="NCBI Taxonomy" id="144538"/>
    <lineage>
        <taxon>Eukaryota</taxon>
        <taxon>Fungi</taxon>
        <taxon>Fungi incertae sedis</taxon>
        <taxon>Mucoromycota</taxon>
        <taxon>Glomeromycotina</taxon>
        <taxon>Glomeromycetes</taxon>
        <taxon>Paraglomerales</taxon>
        <taxon>Paraglomeraceae</taxon>
        <taxon>Paraglomus</taxon>
    </lineage>
</organism>
<dbReference type="AlphaFoldDB" id="A0A9N9H5L1"/>
<dbReference type="Proteomes" id="UP000789739">
    <property type="component" value="Unassembled WGS sequence"/>
</dbReference>
<dbReference type="OrthoDB" id="2447193at2759"/>
<feature type="non-terminal residue" evidence="2">
    <location>
        <position position="342"/>
    </location>
</feature>